<evidence type="ECO:0000256" key="2">
    <source>
        <dbReference type="SAM" id="Phobius"/>
    </source>
</evidence>
<dbReference type="RefSeq" id="WP_229209562.1">
    <property type="nucleotide sequence ID" value="NZ_FNXY01000003.1"/>
</dbReference>
<keyword evidence="2" id="KW-1133">Transmembrane helix</keyword>
<proteinExistence type="predicted"/>
<gene>
    <name evidence="3" type="ORF">SAMN04487995_2129</name>
</gene>
<name>A0A1H6TLV3_9BACT</name>
<protein>
    <submittedName>
        <fullName evidence="3">Putative F0F1-ATPase subunit Ca2+/Mg2+ transporter</fullName>
    </submittedName>
</protein>
<feature type="region of interest" description="Disordered" evidence="1">
    <location>
        <begin position="21"/>
        <end position="42"/>
    </location>
</feature>
<feature type="transmembrane region" description="Helical" evidence="2">
    <location>
        <begin position="47"/>
        <end position="69"/>
    </location>
</feature>
<dbReference type="Proteomes" id="UP000199532">
    <property type="component" value="Unassembled WGS sequence"/>
</dbReference>
<evidence type="ECO:0000256" key="1">
    <source>
        <dbReference type="SAM" id="MobiDB-lite"/>
    </source>
</evidence>
<dbReference type="InterPro" id="IPR032820">
    <property type="entry name" value="ATPase_put"/>
</dbReference>
<feature type="transmembrane region" description="Helical" evidence="2">
    <location>
        <begin position="81"/>
        <end position="99"/>
    </location>
</feature>
<dbReference type="EMBL" id="FNXY01000003">
    <property type="protein sequence ID" value="SEI77220.1"/>
    <property type="molecule type" value="Genomic_DNA"/>
</dbReference>
<dbReference type="Pfam" id="PF09527">
    <property type="entry name" value="ATPase_gene1"/>
    <property type="match status" value="1"/>
</dbReference>
<sequence length="106" mass="11956">MPFAKFEATLLINSTIAGMEEDNNDLQKGNSKPYTDKGRRGNTPSNFMRYSGMAMQMLGTILVFTYGGYKLDEWQMNKTPVWTLVFSLTSIAASLYLLIRSMPKAK</sequence>
<keyword evidence="2" id="KW-0472">Membrane</keyword>
<dbReference type="AlphaFoldDB" id="A0A1H6TLV3"/>
<dbReference type="STRING" id="408657.SAMN04487995_2129"/>
<organism evidence="3 4">
    <name type="scientific">Dyadobacter koreensis</name>
    <dbReference type="NCBI Taxonomy" id="408657"/>
    <lineage>
        <taxon>Bacteria</taxon>
        <taxon>Pseudomonadati</taxon>
        <taxon>Bacteroidota</taxon>
        <taxon>Cytophagia</taxon>
        <taxon>Cytophagales</taxon>
        <taxon>Spirosomataceae</taxon>
        <taxon>Dyadobacter</taxon>
    </lineage>
</organism>
<evidence type="ECO:0000313" key="4">
    <source>
        <dbReference type="Proteomes" id="UP000199532"/>
    </source>
</evidence>
<keyword evidence="2" id="KW-0812">Transmembrane</keyword>
<reference evidence="3 4" key="1">
    <citation type="submission" date="2016-10" db="EMBL/GenBank/DDBJ databases">
        <authorList>
            <person name="de Groot N.N."/>
        </authorList>
    </citation>
    <scope>NUCLEOTIDE SEQUENCE [LARGE SCALE GENOMIC DNA]</scope>
    <source>
        <strain evidence="3 4">DSM 19938</strain>
    </source>
</reference>
<accession>A0A1H6TLV3</accession>
<keyword evidence="4" id="KW-1185">Reference proteome</keyword>
<evidence type="ECO:0000313" key="3">
    <source>
        <dbReference type="EMBL" id="SEI77220.1"/>
    </source>
</evidence>